<proteinExistence type="predicted"/>
<dbReference type="EMBL" id="JANPWB010000003">
    <property type="protein sequence ID" value="KAJ1201412.1"/>
    <property type="molecule type" value="Genomic_DNA"/>
</dbReference>
<organism evidence="1 2">
    <name type="scientific">Pleurodeles waltl</name>
    <name type="common">Iberian ribbed newt</name>
    <dbReference type="NCBI Taxonomy" id="8319"/>
    <lineage>
        <taxon>Eukaryota</taxon>
        <taxon>Metazoa</taxon>
        <taxon>Chordata</taxon>
        <taxon>Craniata</taxon>
        <taxon>Vertebrata</taxon>
        <taxon>Euteleostomi</taxon>
        <taxon>Amphibia</taxon>
        <taxon>Batrachia</taxon>
        <taxon>Caudata</taxon>
        <taxon>Salamandroidea</taxon>
        <taxon>Salamandridae</taxon>
        <taxon>Pleurodelinae</taxon>
        <taxon>Pleurodeles</taxon>
    </lineage>
</organism>
<evidence type="ECO:0000313" key="2">
    <source>
        <dbReference type="Proteomes" id="UP001066276"/>
    </source>
</evidence>
<evidence type="ECO:0000313" key="1">
    <source>
        <dbReference type="EMBL" id="KAJ1201412.1"/>
    </source>
</evidence>
<dbReference type="Proteomes" id="UP001066276">
    <property type="component" value="Chromosome 2_1"/>
</dbReference>
<comment type="caution">
    <text evidence="1">The sequence shown here is derived from an EMBL/GenBank/DDBJ whole genome shotgun (WGS) entry which is preliminary data.</text>
</comment>
<accession>A0AAV7VJC5</accession>
<keyword evidence="2" id="KW-1185">Reference proteome</keyword>
<protein>
    <submittedName>
        <fullName evidence="1">Uncharacterized protein</fullName>
    </submittedName>
</protein>
<dbReference type="AlphaFoldDB" id="A0AAV7VJC5"/>
<name>A0AAV7VJC5_PLEWA</name>
<sequence>MRNLSFFGAWDILQAGYEEAIQQQDRRKRQDQSETKVGFRGVFVETRSPMLPPGVVRTTPLTCWYRDGSRQAHKSTPQPQGFSAAYLAPTPFPRKKAHDVLMTVNRI</sequence>
<reference evidence="1" key="1">
    <citation type="journal article" date="2022" name="bioRxiv">
        <title>Sequencing and chromosome-scale assembly of the giantPleurodeles waltlgenome.</title>
        <authorList>
            <person name="Brown T."/>
            <person name="Elewa A."/>
            <person name="Iarovenko S."/>
            <person name="Subramanian E."/>
            <person name="Araus A.J."/>
            <person name="Petzold A."/>
            <person name="Susuki M."/>
            <person name="Suzuki K.-i.T."/>
            <person name="Hayashi T."/>
            <person name="Toyoda A."/>
            <person name="Oliveira C."/>
            <person name="Osipova E."/>
            <person name="Leigh N.D."/>
            <person name="Simon A."/>
            <person name="Yun M.H."/>
        </authorList>
    </citation>
    <scope>NUCLEOTIDE SEQUENCE</scope>
    <source>
        <strain evidence="1">20211129_DDA</strain>
        <tissue evidence="1">Liver</tissue>
    </source>
</reference>
<gene>
    <name evidence="1" type="ORF">NDU88_005222</name>
</gene>